<organism evidence="2 3">
    <name type="scientific">Molorchus minor</name>
    <dbReference type="NCBI Taxonomy" id="1323400"/>
    <lineage>
        <taxon>Eukaryota</taxon>
        <taxon>Metazoa</taxon>
        <taxon>Ecdysozoa</taxon>
        <taxon>Arthropoda</taxon>
        <taxon>Hexapoda</taxon>
        <taxon>Insecta</taxon>
        <taxon>Pterygota</taxon>
        <taxon>Neoptera</taxon>
        <taxon>Endopterygota</taxon>
        <taxon>Coleoptera</taxon>
        <taxon>Polyphaga</taxon>
        <taxon>Cucujiformia</taxon>
        <taxon>Chrysomeloidea</taxon>
        <taxon>Cerambycidae</taxon>
        <taxon>Lamiinae</taxon>
        <taxon>Monochamini</taxon>
        <taxon>Molorchus</taxon>
    </lineage>
</organism>
<evidence type="ECO:0000313" key="3">
    <source>
        <dbReference type="Proteomes" id="UP001162164"/>
    </source>
</evidence>
<dbReference type="EMBL" id="JAPWTJ010001067">
    <property type="protein sequence ID" value="KAJ8974016.1"/>
    <property type="molecule type" value="Genomic_DNA"/>
</dbReference>
<evidence type="ECO:0008006" key="4">
    <source>
        <dbReference type="Google" id="ProtNLM"/>
    </source>
</evidence>
<comment type="caution">
    <text evidence="2">The sequence shown here is derived from an EMBL/GenBank/DDBJ whole genome shotgun (WGS) entry which is preliminary data.</text>
</comment>
<feature type="chain" id="PRO_5046615631" description="Allatostatin C" evidence="1">
    <location>
        <begin position="33"/>
        <end position="109"/>
    </location>
</feature>
<sequence length="109" mass="12740">MDSEPIKMQEFPQLLNKSIFLVLLVLLIAVNARPHLENNQLLPDQETNSIIEPGYKQWQMELLAQRLAELGQVGNQEYGFERALRSGNEIKRQSRYRLCYFNPVSCFKK</sequence>
<evidence type="ECO:0000313" key="2">
    <source>
        <dbReference type="EMBL" id="KAJ8974016.1"/>
    </source>
</evidence>
<keyword evidence="1" id="KW-0732">Signal</keyword>
<gene>
    <name evidence="2" type="ORF">NQ317_006486</name>
</gene>
<protein>
    <recommendedName>
        <fullName evidence="4">Allatostatin C</fullName>
    </recommendedName>
</protein>
<evidence type="ECO:0000256" key="1">
    <source>
        <dbReference type="SAM" id="SignalP"/>
    </source>
</evidence>
<accession>A0ABQ9J780</accession>
<reference evidence="2" key="1">
    <citation type="journal article" date="2023" name="Insect Mol. Biol.">
        <title>Genome sequencing provides insights into the evolution of gene families encoding plant cell wall-degrading enzymes in longhorned beetles.</title>
        <authorList>
            <person name="Shin N.R."/>
            <person name="Okamura Y."/>
            <person name="Kirsch R."/>
            <person name="Pauchet Y."/>
        </authorList>
    </citation>
    <scope>NUCLEOTIDE SEQUENCE</scope>
    <source>
        <strain evidence="2">MMC_N1</strain>
    </source>
</reference>
<name>A0ABQ9J780_9CUCU</name>
<proteinExistence type="predicted"/>
<feature type="signal peptide" evidence="1">
    <location>
        <begin position="1"/>
        <end position="32"/>
    </location>
</feature>
<keyword evidence="3" id="KW-1185">Reference proteome</keyword>
<dbReference type="Proteomes" id="UP001162164">
    <property type="component" value="Unassembled WGS sequence"/>
</dbReference>